<dbReference type="RefSeq" id="WP_103423955.1">
    <property type="nucleotide sequence ID" value="NZ_CP026309.1"/>
</dbReference>
<dbReference type="KEGG" id="srub:C2R22_01225"/>
<dbReference type="InterPro" id="IPR007325">
    <property type="entry name" value="KFase/CYL"/>
</dbReference>
<dbReference type="InterPro" id="IPR037175">
    <property type="entry name" value="KFase_sf"/>
</dbReference>
<gene>
    <name evidence="2" type="ORF">C2R22_01225</name>
</gene>
<dbReference type="GO" id="GO:0004061">
    <property type="term" value="F:arylformamidase activity"/>
    <property type="evidence" value="ECO:0007669"/>
    <property type="project" value="InterPro"/>
</dbReference>
<dbReference type="PANTHER" id="PTHR31118:SF32">
    <property type="entry name" value="KYNURENINE FORMAMIDASE"/>
    <property type="match status" value="1"/>
</dbReference>
<dbReference type="Pfam" id="PF04199">
    <property type="entry name" value="Cyclase"/>
    <property type="match status" value="1"/>
</dbReference>
<dbReference type="OrthoDB" id="9014at2157"/>
<organism evidence="2 3">
    <name type="scientific">Salinigranum rubrum</name>
    <dbReference type="NCBI Taxonomy" id="755307"/>
    <lineage>
        <taxon>Archaea</taxon>
        <taxon>Methanobacteriati</taxon>
        <taxon>Methanobacteriota</taxon>
        <taxon>Stenosarchaea group</taxon>
        <taxon>Halobacteria</taxon>
        <taxon>Halobacteriales</taxon>
        <taxon>Haloferacaceae</taxon>
        <taxon>Salinigranum</taxon>
    </lineage>
</organism>
<protein>
    <recommendedName>
        <fullName evidence="4">Cyclase</fullName>
    </recommendedName>
</protein>
<name>A0A2I8VEU5_9EURY</name>
<evidence type="ECO:0000313" key="2">
    <source>
        <dbReference type="EMBL" id="AUV80447.1"/>
    </source>
</evidence>
<dbReference type="Proteomes" id="UP000236584">
    <property type="component" value="Chromosome"/>
</dbReference>
<dbReference type="SUPFAM" id="SSF102198">
    <property type="entry name" value="Putative cyclase"/>
    <property type="match status" value="1"/>
</dbReference>
<reference evidence="2 3" key="1">
    <citation type="submission" date="2018-01" db="EMBL/GenBank/DDBJ databases">
        <title>Complete genome sequence of Salinigranum rubrum GX10T, an extremely halophilic archaeon isolated from a marine solar saltern.</title>
        <authorList>
            <person name="Han S."/>
        </authorList>
    </citation>
    <scope>NUCLEOTIDE SEQUENCE [LARGE SCALE GENOMIC DNA]</scope>
    <source>
        <strain evidence="2 3">GX10</strain>
    </source>
</reference>
<dbReference type="PANTHER" id="PTHR31118">
    <property type="entry name" value="CYCLASE-LIKE PROTEIN 2"/>
    <property type="match status" value="1"/>
</dbReference>
<keyword evidence="3" id="KW-1185">Reference proteome</keyword>
<dbReference type="GO" id="GO:0019441">
    <property type="term" value="P:L-tryptophan catabolic process to kynurenine"/>
    <property type="evidence" value="ECO:0007669"/>
    <property type="project" value="InterPro"/>
</dbReference>
<evidence type="ECO:0000313" key="3">
    <source>
        <dbReference type="Proteomes" id="UP000236584"/>
    </source>
</evidence>
<feature type="region of interest" description="Disordered" evidence="1">
    <location>
        <begin position="1"/>
        <end position="22"/>
    </location>
</feature>
<dbReference type="GeneID" id="35590668"/>
<dbReference type="Gene3D" id="3.50.30.50">
    <property type="entry name" value="Putative cyclase"/>
    <property type="match status" value="1"/>
</dbReference>
<evidence type="ECO:0000256" key="1">
    <source>
        <dbReference type="SAM" id="MobiDB-lite"/>
    </source>
</evidence>
<dbReference type="EMBL" id="CP026309">
    <property type="protein sequence ID" value="AUV80447.1"/>
    <property type="molecule type" value="Genomic_DNA"/>
</dbReference>
<evidence type="ECO:0008006" key="4">
    <source>
        <dbReference type="Google" id="ProtNLM"/>
    </source>
</evidence>
<proteinExistence type="predicted"/>
<sequence length="224" mass="23696">MSRWIDLTQPITEDVATHPPGHTLPEFEPLATYDEDGHNATRLHLETHCGTHMDAPTHFFPADEYDTIDAVSPAEMITEGVVLDCTDVGRAEAISPERVRAAVAAASVSVEPGDFVIVDTGMDPTTTDPDTYLHEYAYPSVAAAEFLVDAGAGVVATDALGVDAPGASVADHDVHRALLGNGVRIVEGVADLGSVEPGRYDVVCTPLPYAGLDGSQVRLLVRPQ</sequence>
<accession>A0A2I8VEU5</accession>
<dbReference type="AlphaFoldDB" id="A0A2I8VEU5"/>